<feature type="region of interest" description="Disordered" evidence="1">
    <location>
        <begin position="48"/>
        <end position="81"/>
    </location>
</feature>
<feature type="region of interest" description="Disordered" evidence="1">
    <location>
        <begin position="148"/>
        <end position="171"/>
    </location>
</feature>
<proteinExistence type="predicted"/>
<feature type="compositionally biased region" description="Basic and acidic residues" evidence="1">
    <location>
        <begin position="162"/>
        <end position="171"/>
    </location>
</feature>
<evidence type="ECO:0000313" key="3">
    <source>
        <dbReference type="Proteomes" id="UP000188268"/>
    </source>
</evidence>
<dbReference type="STRING" id="210143.A0A1R3KL91"/>
<gene>
    <name evidence="2" type="ORF">CCACVL1_01213</name>
</gene>
<sequence length="198" mass="22106">MAAGVVVEDIDEVGFEEAMSCLPSHVLHEAIWETKHNNKVDVKYHYHNHRSKSPPTEPFSPHSKGSPRRHTHNKPRYSGNWASGGPGMQAFFLDSSPKSCGTGVFLPQKPGIGNNFQSTRRPACSPVLLPSRVVHALNLNVRELGLQISPRRDPKNNNTRSGDYKNGGKDVSTKRCANNISQYENCSPEIFLPKEWTY</sequence>
<keyword evidence="3" id="KW-1185">Reference proteome</keyword>
<dbReference type="EMBL" id="AWWV01004163">
    <property type="protein sequence ID" value="OMP07834.1"/>
    <property type="molecule type" value="Genomic_DNA"/>
</dbReference>
<feature type="compositionally biased region" description="Basic residues" evidence="1">
    <location>
        <begin position="65"/>
        <end position="75"/>
    </location>
</feature>
<dbReference type="AlphaFoldDB" id="A0A1R3KL91"/>
<dbReference type="PANTHER" id="PTHR33356:SF13">
    <property type="entry name" value="DUF4005 DOMAIN-CONTAINING PROTEIN"/>
    <property type="match status" value="1"/>
</dbReference>
<reference evidence="2 3" key="1">
    <citation type="submission" date="2013-09" db="EMBL/GenBank/DDBJ databases">
        <title>Corchorus capsularis genome sequencing.</title>
        <authorList>
            <person name="Alam M."/>
            <person name="Haque M.S."/>
            <person name="Islam M.S."/>
            <person name="Emdad E.M."/>
            <person name="Islam M.M."/>
            <person name="Ahmed B."/>
            <person name="Halim A."/>
            <person name="Hossen Q.M.M."/>
            <person name="Hossain M.Z."/>
            <person name="Ahmed R."/>
            <person name="Khan M.M."/>
            <person name="Islam R."/>
            <person name="Rashid M.M."/>
            <person name="Khan S.A."/>
            <person name="Rahman M.S."/>
            <person name="Alam M."/>
        </authorList>
    </citation>
    <scope>NUCLEOTIDE SEQUENCE [LARGE SCALE GENOMIC DNA]</scope>
    <source>
        <strain evidence="3">cv. CVL-1</strain>
        <tissue evidence="2">Whole seedling</tissue>
    </source>
</reference>
<organism evidence="2 3">
    <name type="scientific">Corchorus capsularis</name>
    <name type="common">Jute</name>
    <dbReference type="NCBI Taxonomy" id="210143"/>
    <lineage>
        <taxon>Eukaryota</taxon>
        <taxon>Viridiplantae</taxon>
        <taxon>Streptophyta</taxon>
        <taxon>Embryophyta</taxon>
        <taxon>Tracheophyta</taxon>
        <taxon>Spermatophyta</taxon>
        <taxon>Magnoliopsida</taxon>
        <taxon>eudicotyledons</taxon>
        <taxon>Gunneridae</taxon>
        <taxon>Pentapetalae</taxon>
        <taxon>rosids</taxon>
        <taxon>malvids</taxon>
        <taxon>Malvales</taxon>
        <taxon>Malvaceae</taxon>
        <taxon>Grewioideae</taxon>
        <taxon>Apeibeae</taxon>
        <taxon>Corchorus</taxon>
    </lineage>
</organism>
<dbReference type="Proteomes" id="UP000188268">
    <property type="component" value="Unassembled WGS sequence"/>
</dbReference>
<evidence type="ECO:0000256" key="1">
    <source>
        <dbReference type="SAM" id="MobiDB-lite"/>
    </source>
</evidence>
<comment type="caution">
    <text evidence="2">The sequence shown here is derived from an EMBL/GenBank/DDBJ whole genome shotgun (WGS) entry which is preliminary data.</text>
</comment>
<accession>A0A1R3KL91</accession>
<dbReference type="Gramene" id="OMP07834">
    <property type="protein sequence ID" value="OMP07834"/>
    <property type="gene ID" value="CCACVL1_01213"/>
</dbReference>
<dbReference type="OMA" id="CEVGFEE"/>
<evidence type="ECO:0000313" key="2">
    <source>
        <dbReference type="EMBL" id="OMP07834.1"/>
    </source>
</evidence>
<dbReference type="PANTHER" id="PTHR33356">
    <property type="entry name" value="TIP41-LIKE PROTEIN"/>
    <property type="match status" value="1"/>
</dbReference>
<protein>
    <submittedName>
        <fullName evidence="2">Uncharacterized protein</fullName>
    </submittedName>
</protein>
<name>A0A1R3KL91_COCAP</name>
<dbReference type="OrthoDB" id="1931548at2759"/>